<proteinExistence type="predicted"/>
<keyword evidence="1" id="KW-0812">Transmembrane</keyword>
<keyword evidence="4" id="KW-1185">Reference proteome</keyword>
<protein>
    <submittedName>
        <fullName evidence="3">Oidioi.mRNA.OKI2018_I69.PAR.g9427.t1.cds</fullName>
    </submittedName>
</protein>
<evidence type="ECO:0000313" key="3">
    <source>
        <dbReference type="EMBL" id="CAG5079948.1"/>
    </source>
</evidence>
<feature type="transmembrane region" description="Helical" evidence="1">
    <location>
        <begin position="76"/>
        <end position="101"/>
    </location>
</feature>
<gene>
    <name evidence="3" type="ORF">OKIOD_LOCUS985</name>
</gene>
<sequence>MSEAQSELQFQAFVWLRQLCKKDNVCTRNIEGTSGICLRDPISKEKKCHCGEGRAGAKCEKYDQVQRDREVKENSMLFGVSLMIITMFVILAMVAVTRWCYIDRKELKRKSTARLELSNSVRKHLHRLDPVASRSESRVETSLITCAAVNGIHFPMSILMNRSIYHNGRVENIPLSASELTELSSDECRTPYCSRRSRQNHVNCDTASTMNFLSIDDINMKDSV</sequence>
<feature type="domain" description="EGF-like" evidence="2">
    <location>
        <begin position="48"/>
        <end position="59"/>
    </location>
</feature>
<dbReference type="Proteomes" id="UP001158576">
    <property type="component" value="Chromosome PAR"/>
</dbReference>
<dbReference type="InterPro" id="IPR000742">
    <property type="entry name" value="EGF"/>
</dbReference>
<evidence type="ECO:0000256" key="1">
    <source>
        <dbReference type="SAM" id="Phobius"/>
    </source>
</evidence>
<organism evidence="3 4">
    <name type="scientific">Oikopleura dioica</name>
    <name type="common">Tunicate</name>
    <dbReference type="NCBI Taxonomy" id="34765"/>
    <lineage>
        <taxon>Eukaryota</taxon>
        <taxon>Metazoa</taxon>
        <taxon>Chordata</taxon>
        <taxon>Tunicata</taxon>
        <taxon>Appendicularia</taxon>
        <taxon>Copelata</taxon>
        <taxon>Oikopleuridae</taxon>
        <taxon>Oikopleura</taxon>
    </lineage>
</organism>
<keyword evidence="1" id="KW-1133">Transmembrane helix</keyword>
<reference evidence="3 4" key="1">
    <citation type="submission" date="2021-04" db="EMBL/GenBank/DDBJ databases">
        <authorList>
            <person name="Bliznina A."/>
        </authorList>
    </citation>
    <scope>NUCLEOTIDE SEQUENCE [LARGE SCALE GENOMIC DNA]</scope>
</reference>
<dbReference type="EMBL" id="OU015568">
    <property type="protein sequence ID" value="CAG5079948.1"/>
    <property type="molecule type" value="Genomic_DNA"/>
</dbReference>
<evidence type="ECO:0000313" key="4">
    <source>
        <dbReference type="Proteomes" id="UP001158576"/>
    </source>
</evidence>
<evidence type="ECO:0000259" key="2">
    <source>
        <dbReference type="PROSITE" id="PS00022"/>
    </source>
</evidence>
<keyword evidence="1" id="KW-0472">Membrane</keyword>
<name>A0ABN7RN81_OIKDI</name>
<dbReference type="PROSITE" id="PS00022">
    <property type="entry name" value="EGF_1"/>
    <property type="match status" value="1"/>
</dbReference>
<accession>A0ABN7RN81</accession>